<dbReference type="Gene3D" id="3.60.15.10">
    <property type="entry name" value="Ribonuclease Z/Hydroxyacylglutathione hydrolase-like"/>
    <property type="match status" value="1"/>
</dbReference>
<keyword evidence="3" id="KW-1185">Reference proteome</keyword>
<gene>
    <name evidence="2" type="ORF">ACFSUT_16515</name>
</gene>
<dbReference type="Pfam" id="PF00753">
    <property type="entry name" value="Lactamase_B"/>
    <property type="match status" value="1"/>
</dbReference>
<comment type="caution">
    <text evidence="2">The sequence shown here is derived from an EMBL/GenBank/DDBJ whole genome shotgun (WGS) entry which is preliminary data.</text>
</comment>
<evidence type="ECO:0000313" key="2">
    <source>
        <dbReference type="EMBL" id="MFD2481891.1"/>
    </source>
</evidence>
<dbReference type="InterPro" id="IPR001279">
    <property type="entry name" value="Metallo-B-lactamas"/>
</dbReference>
<reference evidence="3" key="1">
    <citation type="journal article" date="2019" name="Int. J. Syst. Evol. Microbiol.">
        <title>The Global Catalogue of Microorganisms (GCM) 10K type strain sequencing project: providing services to taxonomists for standard genome sequencing and annotation.</title>
        <authorList>
            <consortium name="The Broad Institute Genomics Platform"/>
            <consortium name="The Broad Institute Genome Sequencing Center for Infectious Disease"/>
            <person name="Wu L."/>
            <person name="Ma J."/>
        </authorList>
    </citation>
    <scope>NUCLEOTIDE SEQUENCE [LARGE SCALE GENOMIC DNA]</scope>
    <source>
        <strain evidence="3">CGMCC 4.7638</strain>
    </source>
</reference>
<accession>A0ABW5HY15</accession>
<dbReference type="SMART" id="SM00849">
    <property type="entry name" value="Lactamase_B"/>
    <property type="match status" value="1"/>
</dbReference>
<proteinExistence type="predicted"/>
<evidence type="ECO:0000313" key="3">
    <source>
        <dbReference type="Proteomes" id="UP001597542"/>
    </source>
</evidence>
<dbReference type="InterPro" id="IPR036866">
    <property type="entry name" value="RibonucZ/Hydroxyglut_hydro"/>
</dbReference>
<dbReference type="SUPFAM" id="SSF56281">
    <property type="entry name" value="Metallo-hydrolase/oxidoreductase"/>
    <property type="match status" value="1"/>
</dbReference>
<dbReference type="RefSeq" id="WP_344272538.1">
    <property type="nucleotide sequence ID" value="NZ_BAAAHV010000011.1"/>
</dbReference>
<organism evidence="2 3">
    <name type="scientific">Amycolatopsis albidoflavus</name>
    <dbReference type="NCBI Taxonomy" id="102226"/>
    <lineage>
        <taxon>Bacteria</taxon>
        <taxon>Bacillati</taxon>
        <taxon>Actinomycetota</taxon>
        <taxon>Actinomycetes</taxon>
        <taxon>Pseudonocardiales</taxon>
        <taxon>Pseudonocardiaceae</taxon>
        <taxon>Amycolatopsis</taxon>
    </lineage>
</organism>
<evidence type="ECO:0000259" key="1">
    <source>
        <dbReference type="SMART" id="SM00849"/>
    </source>
</evidence>
<protein>
    <submittedName>
        <fullName evidence="2">MBL fold metallo-hydrolase</fullName>
    </submittedName>
</protein>
<dbReference type="EMBL" id="JBHUKQ010000010">
    <property type="protein sequence ID" value="MFD2481891.1"/>
    <property type="molecule type" value="Genomic_DNA"/>
</dbReference>
<name>A0ABW5HY15_9PSEU</name>
<dbReference type="Proteomes" id="UP001597542">
    <property type="component" value="Unassembled WGS sequence"/>
</dbReference>
<sequence length="244" mass="26344">MTALREGRVFRLGGSVPLDGRVSWAPAGVRGTQPLNCYLIRSAAGAVLIDTGVRAHAARIVAQLREVLPVNTPLAVVLTRTEMDCCLNLPEIEAAFPVTAVHYTGGITVPVVDAARERITVEEGRPLELEPIPGVPLRIHAPRLRLLPTLWPYDPVSQTLFTSDAFCHNRSEADEEPDPAAVAAQLRVKFSWLDHADTAPVSDDLRAVFAAEPVETIAPGHGFPLLGKETVAAHVEAVLKEIVR</sequence>
<feature type="domain" description="Metallo-beta-lactamase" evidence="1">
    <location>
        <begin position="34"/>
        <end position="221"/>
    </location>
</feature>